<dbReference type="AlphaFoldDB" id="A0A199XQ44"/>
<protein>
    <submittedName>
        <fullName evidence="1">Uncharacterized protein</fullName>
    </submittedName>
</protein>
<dbReference type="Proteomes" id="UP000093807">
    <property type="component" value="Unassembled WGS sequence"/>
</dbReference>
<name>A0A199XQ44_9FLAO</name>
<evidence type="ECO:0000313" key="2">
    <source>
        <dbReference type="Proteomes" id="UP000093807"/>
    </source>
</evidence>
<proteinExistence type="predicted"/>
<comment type="caution">
    <text evidence="1">The sequence shown here is derived from an EMBL/GenBank/DDBJ whole genome shotgun (WGS) entry which is preliminary data.</text>
</comment>
<keyword evidence="2" id="KW-1185">Reference proteome</keyword>
<dbReference type="PATRIC" id="fig|29536.5.peg.2173"/>
<gene>
    <name evidence="1" type="ORF">FLB_20790</name>
</gene>
<organism evidence="1 2">
    <name type="scientific">Flavobacterium succinicans</name>
    <dbReference type="NCBI Taxonomy" id="29536"/>
    <lineage>
        <taxon>Bacteria</taxon>
        <taxon>Pseudomonadati</taxon>
        <taxon>Bacteroidota</taxon>
        <taxon>Flavobacteriia</taxon>
        <taxon>Flavobacteriales</taxon>
        <taxon>Flavobacteriaceae</taxon>
        <taxon>Flavobacterium</taxon>
    </lineage>
</organism>
<reference evidence="1 2" key="1">
    <citation type="submission" date="2016-06" db="EMBL/GenBank/DDBJ databases">
        <title>Draft genome sequence of Flavobacterium succinicans strain DD5b.</title>
        <authorList>
            <person name="Poehlein A."/>
            <person name="Daniel R."/>
            <person name="Simeonova D.D."/>
        </authorList>
    </citation>
    <scope>NUCLEOTIDE SEQUENCE [LARGE SCALE GENOMIC DNA]</scope>
    <source>
        <strain evidence="1 2">DD5b</strain>
    </source>
</reference>
<sequence length="38" mass="4266">MKSITKMVSDKAMVRSFLKGNTPIEKLTQKGIKFAKPI</sequence>
<evidence type="ECO:0000313" key="1">
    <source>
        <dbReference type="EMBL" id="OAZ03537.1"/>
    </source>
</evidence>
<accession>A0A199XQ44</accession>
<dbReference type="EMBL" id="JMTM01000056">
    <property type="protein sequence ID" value="OAZ03537.1"/>
    <property type="molecule type" value="Genomic_DNA"/>
</dbReference>